<dbReference type="EMBL" id="CAKXYY010000013">
    <property type="protein sequence ID" value="CAH2353849.1"/>
    <property type="molecule type" value="Genomic_DNA"/>
</dbReference>
<comment type="caution">
    <text evidence="5">The sequence shown here is derived from an EMBL/GenBank/DDBJ whole genome shotgun (WGS) entry which is preliminary data.</text>
</comment>
<feature type="compositionally biased region" description="Low complexity" evidence="4">
    <location>
        <begin position="1356"/>
        <end position="1368"/>
    </location>
</feature>
<proteinExistence type="predicted"/>
<name>A0A9P0QSL0_9ASCO</name>
<organism evidence="5 6">
    <name type="scientific">[Candida] railenensis</name>
    <dbReference type="NCBI Taxonomy" id="45579"/>
    <lineage>
        <taxon>Eukaryota</taxon>
        <taxon>Fungi</taxon>
        <taxon>Dikarya</taxon>
        <taxon>Ascomycota</taxon>
        <taxon>Saccharomycotina</taxon>
        <taxon>Pichiomycetes</taxon>
        <taxon>Debaryomycetaceae</taxon>
        <taxon>Kurtzmaniella</taxon>
    </lineage>
</organism>
<keyword evidence="2" id="KW-0433">Leucine-rich repeat</keyword>
<dbReference type="InterPro" id="IPR032675">
    <property type="entry name" value="LRR_dom_sf"/>
</dbReference>
<dbReference type="OrthoDB" id="8436363at2759"/>
<feature type="region of interest" description="Disordered" evidence="4">
    <location>
        <begin position="1333"/>
        <end position="1404"/>
    </location>
</feature>
<feature type="compositionally biased region" description="Basic and acidic residues" evidence="4">
    <location>
        <begin position="61"/>
        <end position="82"/>
    </location>
</feature>
<evidence type="ECO:0000256" key="3">
    <source>
        <dbReference type="ARBA" id="ARBA00022737"/>
    </source>
</evidence>
<evidence type="ECO:0000256" key="1">
    <source>
        <dbReference type="ARBA" id="ARBA00022468"/>
    </source>
</evidence>
<feature type="compositionally biased region" description="Low complexity" evidence="4">
    <location>
        <begin position="210"/>
        <end position="278"/>
    </location>
</feature>
<dbReference type="GO" id="GO:0005634">
    <property type="term" value="C:nucleus"/>
    <property type="evidence" value="ECO:0007669"/>
    <property type="project" value="TreeGrafter"/>
</dbReference>
<dbReference type="GO" id="GO:0005096">
    <property type="term" value="F:GTPase activator activity"/>
    <property type="evidence" value="ECO:0007669"/>
    <property type="project" value="UniProtKB-KW"/>
</dbReference>
<dbReference type="InterPro" id="IPR027038">
    <property type="entry name" value="RanGap"/>
</dbReference>
<gene>
    <name evidence="5" type="ORF">CLIB1423_13S00188</name>
</gene>
<feature type="region of interest" description="Disordered" evidence="4">
    <location>
        <begin position="1"/>
        <end position="410"/>
    </location>
</feature>
<dbReference type="PANTHER" id="PTHR24113">
    <property type="entry name" value="RAN GTPASE-ACTIVATING PROTEIN 1"/>
    <property type="match status" value="1"/>
</dbReference>
<sequence>MSGQNPTEQQPQPVNTLAEYETGVSNGDVDWLFRGKSKKLTKKMNSQNPSVSAATANTGASDKERKQSLDEHKDISNKRRDSAVSQQATISAAQPAGAASSAAALSPSTPASGNSKTISPVSTTSSSKGNLLNNSNNGSTTPASALKPSSTEVPSHKAEQPPVEEKISKLDIFKIGRSRSSSESSQTQPSRRRSSVGFIPTPSPPQNNISPKNSVKHSSVSSAGSGNSVQSETPSISRSGSTSKRSLFSSISSKFKGSGQNAGQTASSSSNSTLNGTGVNITDTFVPDPTPTNAVDNTRSRSDSGTGISPTDKTHGHHGHPLSKPQLNLLGVSNNNQSSNQDLIAMTNKPPDGIPKRRTSSSSNSSTSKQQQHQHQSPSLAKNSPDTQSQEPHSKKEKPSVPTPLCTINDDKFESDETVNVNLRRVTFAIDKLAFDPQQQIPSRRPKKGNVLIPEDLVAAPPRLSQGISLSDGKNPIQVESNKCSEKELAQAIDAQKKALIEAAKHAHEAHFAAKRIANEVAQYKIKLSSKDQRRKSVDYDEEELAAERDAEADRINYSQHEIEIDKPLHVHENYFPGEENDDLKRTSDDMDDQDIIDSLSLETIYTRCCHLREILPIPATLKQLKNKTKPLQVLKLLNPKPTLIDVLSFSDFIAITPINTIIFDNVTMTTEMLKHFLSSLVYNRYLEKLSLRNVAMDDIGWKYLCQFLSKNKTVKKLDISQQRIKPDTPASLIRSSMDWPSFIEALVERGGIEELVINGCKLTDEIFTELIEKAANKTYRLGIAAIELNLHKAQVVADWIGRPESRCVGVDIAFNNLNGGLLKPFINSFNRGNQKLLFFSLNSTKLNNVEEVGELLRSLTKVKLLRFLDLSSLPDLFPGIISRLNKYLPMLKDLRRIHFDLNDLTPQSIGAIADILPKCEGLFHVSFLGNRNLDHGAAGVLYTAVKMSKSLFTLDLDYDLVSDELSQRMAFYLMRNMDITMNSDANKLYIADRDDDEELMFDGSLLMETAEKLIAANDKENKEDPKIQRLITNALIERTRAVRKDIHKTIDTLFLKRTQGTLTLEGKETLLRFCLLDSSLEKVFHMFEEHAKNNALGGQALSPSPSVEGAIDGRIGSENTPSTLGPAGLSKIVRNNSVELPTTRLSPPSPTTTGLGSNVLKSIGNALSLNMPLHDTLHESSSEMITAGPILSPHNTADLNNQQGYFTDQTFQPHTVVVDSSSDGKDVPIDYLTGRPVLMRSISQTSAHAREQEEEEGELHKFGFYMQQRNSQNDVVDDAKNIRDIPTLNVLPSGSELRDAIITAKGIESVTDLIDNINNNRVSLDRIYNVSGSQDNSTSEFNAAGPPHSKIGGVSASTSNASPSASAGTTNDPSNSPDLDDVVSIDSMESNDKNGDNLEGHDVNAVVDEVYDKLLNDAQRVRSNKQE</sequence>
<feature type="compositionally biased region" description="Low complexity" evidence="4">
    <location>
        <begin position="178"/>
        <end position="189"/>
    </location>
</feature>
<feature type="compositionally biased region" description="Polar residues" evidence="4">
    <location>
        <begin position="1333"/>
        <end position="1342"/>
    </location>
</feature>
<feature type="compositionally biased region" description="Low complexity" evidence="4">
    <location>
        <begin position="87"/>
        <end position="113"/>
    </location>
</feature>
<feature type="compositionally biased region" description="Low complexity" evidence="4">
    <location>
        <begin position="122"/>
        <end position="141"/>
    </location>
</feature>
<protein>
    <submittedName>
        <fullName evidence="5">GLC7-interacting protein 3</fullName>
    </submittedName>
</protein>
<feature type="compositionally biased region" description="Polar residues" evidence="4">
    <location>
        <begin position="43"/>
        <end position="60"/>
    </location>
</feature>
<evidence type="ECO:0000256" key="2">
    <source>
        <dbReference type="ARBA" id="ARBA00022614"/>
    </source>
</evidence>
<dbReference type="Gene3D" id="3.80.10.10">
    <property type="entry name" value="Ribonuclease Inhibitor"/>
    <property type="match status" value="2"/>
</dbReference>
<dbReference type="GO" id="GO:0031267">
    <property type="term" value="F:small GTPase binding"/>
    <property type="evidence" value="ECO:0007669"/>
    <property type="project" value="TreeGrafter"/>
</dbReference>
<evidence type="ECO:0000313" key="6">
    <source>
        <dbReference type="Proteomes" id="UP000837801"/>
    </source>
</evidence>
<keyword evidence="1" id="KW-0343">GTPase activation</keyword>
<dbReference type="SUPFAM" id="SSF52047">
    <property type="entry name" value="RNI-like"/>
    <property type="match status" value="1"/>
</dbReference>
<accession>A0A9P0QSL0</accession>
<dbReference type="Proteomes" id="UP000837801">
    <property type="component" value="Unassembled WGS sequence"/>
</dbReference>
<dbReference type="PANTHER" id="PTHR24113:SF12">
    <property type="entry name" value="RAN GTPASE-ACTIVATING PROTEIN 1"/>
    <property type="match status" value="1"/>
</dbReference>
<feature type="compositionally biased region" description="Polar residues" evidence="4">
    <location>
        <begin position="380"/>
        <end position="391"/>
    </location>
</feature>
<reference evidence="5" key="1">
    <citation type="submission" date="2022-03" db="EMBL/GenBank/DDBJ databases">
        <authorList>
            <person name="Legras J.-L."/>
            <person name="Devillers H."/>
            <person name="Grondin C."/>
        </authorList>
    </citation>
    <scope>NUCLEOTIDE SEQUENCE</scope>
    <source>
        <strain evidence="5">CLIB 1423</strain>
    </source>
</reference>
<feature type="compositionally biased region" description="Polar residues" evidence="4">
    <location>
        <begin position="1"/>
        <end position="15"/>
    </location>
</feature>
<feature type="compositionally biased region" description="Low complexity" evidence="4">
    <location>
        <begin position="360"/>
        <end position="379"/>
    </location>
</feature>
<dbReference type="GO" id="GO:0006913">
    <property type="term" value="P:nucleocytoplasmic transport"/>
    <property type="evidence" value="ECO:0007669"/>
    <property type="project" value="TreeGrafter"/>
</dbReference>
<dbReference type="GO" id="GO:0048471">
    <property type="term" value="C:perinuclear region of cytoplasm"/>
    <property type="evidence" value="ECO:0007669"/>
    <property type="project" value="TreeGrafter"/>
</dbReference>
<feature type="compositionally biased region" description="Polar residues" evidence="4">
    <location>
        <begin position="291"/>
        <end position="311"/>
    </location>
</feature>
<keyword evidence="6" id="KW-1185">Reference proteome</keyword>
<feature type="compositionally biased region" description="Basic and acidic residues" evidence="4">
    <location>
        <begin position="1391"/>
        <end position="1403"/>
    </location>
</feature>
<feature type="compositionally biased region" description="Polar residues" evidence="4">
    <location>
        <begin position="1369"/>
        <end position="1378"/>
    </location>
</feature>
<evidence type="ECO:0000313" key="5">
    <source>
        <dbReference type="EMBL" id="CAH2353849.1"/>
    </source>
</evidence>
<feature type="compositionally biased region" description="Polar residues" evidence="4">
    <location>
        <begin position="331"/>
        <end position="342"/>
    </location>
</feature>
<keyword evidence="3" id="KW-0677">Repeat</keyword>
<feature type="compositionally biased region" description="Basic and acidic residues" evidence="4">
    <location>
        <begin position="154"/>
        <end position="174"/>
    </location>
</feature>
<evidence type="ECO:0000256" key="4">
    <source>
        <dbReference type="SAM" id="MobiDB-lite"/>
    </source>
</evidence>
<dbReference type="GO" id="GO:0005829">
    <property type="term" value="C:cytosol"/>
    <property type="evidence" value="ECO:0007669"/>
    <property type="project" value="TreeGrafter"/>
</dbReference>